<organism evidence="1 2">
    <name type="scientific">Clonorchis sinensis</name>
    <name type="common">Chinese liver fluke</name>
    <dbReference type="NCBI Taxonomy" id="79923"/>
    <lineage>
        <taxon>Eukaryota</taxon>
        <taxon>Metazoa</taxon>
        <taxon>Spiralia</taxon>
        <taxon>Lophotrochozoa</taxon>
        <taxon>Platyhelminthes</taxon>
        <taxon>Trematoda</taxon>
        <taxon>Digenea</taxon>
        <taxon>Opisthorchiida</taxon>
        <taxon>Opisthorchiata</taxon>
        <taxon>Opisthorchiidae</taxon>
        <taxon>Clonorchis</taxon>
    </lineage>
</organism>
<keyword evidence="2" id="KW-1185">Reference proteome</keyword>
<sequence length="122" mass="14467">MIMVRRQTPSEIGGVREVNMNTTYTMNPSRRDWIRHEETGSVTKRLDPSRRDWIRHEETGSVTKRLDPSRRDWIRHEETGSVTKRLDPSRRDWIRHEETGPYRGVAVCVPRRPIELHWGVPA</sequence>
<comment type="caution">
    <text evidence="1">The sequence shown here is derived from an EMBL/GenBank/DDBJ whole genome shotgun (WGS) entry which is preliminary data.</text>
</comment>
<dbReference type="Proteomes" id="UP000286415">
    <property type="component" value="Unassembled WGS sequence"/>
</dbReference>
<protein>
    <submittedName>
        <fullName evidence="1">Uncharacterized protein</fullName>
    </submittedName>
</protein>
<name>A0A8T1MSC0_CLOSI</name>
<evidence type="ECO:0000313" key="2">
    <source>
        <dbReference type="Proteomes" id="UP000286415"/>
    </source>
</evidence>
<dbReference type="OrthoDB" id="10583717at2759"/>
<evidence type="ECO:0000313" key="1">
    <source>
        <dbReference type="EMBL" id="KAG5451802.1"/>
    </source>
</evidence>
<gene>
    <name evidence="1" type="ORF">CSKR_201519</name>
</gene>
<accession>A0A8T1MSC0</accession>
<proteinExistence type="predicted"/>
<dbReference type="AlphaFoldDB" id="A0A8T1MSC0"/>
<dbReference type="EMBL" id="NIRI02000042">
    <property type="protein sequence ID" value="KAG5451802.1"/>
    <property type="molecule type" value="Genomic_DNA"/>
</dbReference>
<reference evidence="1 2" key="2">
    <citation type="journal article" date="2021" name="Genomics">
        <title>High-quality reference genome for Clonorchis sinensis.</title>
        <authorList>
            <person name="Young N.D."/>
            <person name="Stroehlein A.J."/>
            <person name="Kinkar L."/>
            <person name="Wang T."/>
            <person name="Sohn W.M."/>
            <person name="Chang B.C.H."/>
            <person name="Kaur P."/>
            <person name="Weisz D."/>
            <person name="Dudchenko O."/>
            <person name="Aiden E.L."/>
            <person name="Korhonen P.K."/>
            <person name="Gasser R.B."/>
        </authorList>
    </citation>
    <scope>NUCLEOTIDE SEQUENCE [LARGE SCALE GENOMIC DNA]</scope>
    <source>
        <strain evidence="1">Cs-k2</strain>
    </source>
</reference>
<reference evidence="1 2" key="1">
    <citation type="journal article" date="2018" name="Biotechnol. Adv.">
        <title>Improved genomic resources and new bioinformatic workflow for the carcinogenic parasite Clonorchis sinensis: Biotechnological implications.</title>
        <authorList>
            <person name="Wang D."/>
            <person name="Korhonen P.K."/>
            <person name="Gasser R.B."/>
            <person name="Young N.D."/>
        </authorList>
    </citation>
    <scope>NUCLEOTIDE SEQUENCE [LARGE SCALE GENOMIC DNA]</scope>
    <source>
        <strain evidence="1">Cs-k2</strain>
    </source>
</reference>